<proteinExistence type="predicted"/>
<feature type="signal peptide" evidence="1">
    <location>
        <begin position="1"/>
        <end position="22"/>
    </location>
</feature>
<keyword evidence="3" id="KW-1185">Reference proteome</keyword>
<evidence type="ECO:0000256" key="1">
    <source>
        <dbReference type="SAM" id="SignalP"/>
    </source>
</evidence>
<dbReference type="Proteomes" id="UP001218188">
    <property type="component" value="Unassembled WGS sequence"/>
</dbReference>
<organism evidence="2 3">
    <name type="scientific">Mycena alexandri</name>
    <dbReference type="NCBI Taxonomy" id="1745969"/>
    <lineage>
        <taxon>Eukaryota</taxon>
        <taxon>Fungi</taxon>
        <taxon>Dikarya</taxon>
        <taxon>Basidiomycota</taxon>
        <taxon>Agaricomycotina</taxon>
        <taxon>Agaricomycetes</taxon>
        <taxon>Agaricomycetidae</taxon>
        <taxon>Agaricales</taxon>
        <taxon>Marasmiineae</taxon>
        <taxon>Mycenaceae</taxon>
        <taxon>Mycena</taxon>
    </lineage>
</organism>
<feature type="chain" id="PRO_5041922368" description="Secreted protein" evidence="1">
    <location>
        <begin position="23"/>
        <end position="79"/>
    </location>
</feature>
<evidence type="ECO:0000313" key="3">
    <source>
        <dbReference type="Proteomes" id="UP001218188"/>
    </source>
</evidence>
<dbReference type="EMBL" id="JARJCM010000094">
    <property type="protein sequence ID" value="KAJ7030088.1"/>
    <property type="molecule type" value="Genomic_DNA"/>
</dbReference>
<reference evidence="2" key="1">
    <citation type="submission" date="2023-03" db="EMBL/GenBank/DDBJ databases">
        <title>Massive genome expansion in bonnet fungi (Mycena s.s.) driven by repeated elements and novel gene families across ecological guilds.</title>
        <authorList>
            <consortium name="Lawrence Berkeley National Laboratory"/>
            <person name="Harder C.B."/>
            <person name="Miyauchi S."/>
            <person name="Viragh M."/>
            <person name="Kuo A."/>
            <person name="Thoen E."/>
            <person name="Andreopoulos B."/>
            <person name="Lu D."/>
            <person name="Skrede I."/>
            <person name="Drula E."/>
            <person name="Henrissat B."/>
            <person name="Morin E."/>
            <person name="Kohler A."/>
            <person name="Barry K."/>
            <person name="LaButti K."/>
            <person name="Morin E."/>
            <person name="Salamov A."/>
            <person name="Lipzen A."/>
            <person name="Mereny Z."/>
            <person name="Hegedus B."/>
            <person name="Baldrian P."/>
            <person name="Stursova M."/>
            <person name="Weitz H."/>
            <person name="Taylor A."/>
            <person name="Grigoriev I.V."/>
            <person name="Nagy L.G."/>
            <person name="Martin F."/>
            <person name="Kauserud H."/>
        </authorList>
    </citation>
    <scope>NUCLEOTIDE SEQUENCE</scope>
    <source>
        <strain evidence="2">CBHHK200</strain>
    </source>
</reference>
<keyword evidence="1" id="KW-0732">Signal</keyword>
<evidence type="ECO:0000313" key="2">
    <source>
        <dbReference type="EMBL" id="KAJ7030088.1"/>
    </source>
</evidence>
<evidence type="ECO:0008006" key="4">
    <source>
        <dbReference type="Google" id="ProtNLM"/>
    </source>
</evidence>
<name>A0AAD6SLW2_9AGAR</name>
<comment type="caution">
    <text evidence="2">The sequence shown here is derived from an EMBL/GenBank/DDBJ whole genome shotgun (WGS) entry which is preliminary data.</text>
</comment>
<dbReference type="AlphaFoldDB" id="A0AAD6SLW2"/>
<sequence>MVFLPFLVLSLVVSSQFSSGLAQVLCPPTNKQLAKLNVTAPQSSIYGLVTCTYAAEVDEAVAKPCYYFPNGTFSNGSTV</sequence>
<gene>
    <name evidence="2" type="ORF">C8F04DRAFT_738108</name>
</gene>
<protein>
    <recommendedName>
        <fullName evidence="4">Secreted protein</fullName>
    </recommendedName>
</protein>
<accession>A0AAD6SLW2</accession>